<evidence type="ECO:0000313" key="1">
    <source>
        <dbReference type="EMBL" id="KAK3610318.1"/>
    </source>
</evidence>
<evidence type="ECO:0000313" key="2">
    <source>
        <dbReference type="Proteomes" id="UP001195483"/>
    </source>
</evidence>
<gene>
    <name evidence="1" type="ORF">CHS0354_029788</name>
</gene>
<organism evidence="1 2">
    <name type="scientific">Potamilus streckersoni</name>
    <dbReference type="NCBI Taxonomy" id="2493646"/>
    <lineage>
        <taxon>Eukaryota</taxon>
        <taxon>Metazoa</taxon>
        <taxon>Spiralia</taxon>
        <taxon>Lophotrochozoa</taxon>
        <taxon>Mollusca</taxon>
        <taxon>Bivalvia</taxon>
        <taxon>Autobranchia</taxon>
        <taxon>Heteroconchia</taxon>
        <taxon>Palaeoheterodonta</taxon>
        <taxon>Unionida</taxon>
        <taxon>Unionoidea</taxon>
        <taxon>Unionidae</taxon>
        <taxon>Ambleminae</taxon>
        <taxon>Lampsilini</taxon>
        <taxon>Potamilus</taxon>
    </lineage>
</organism>
<reference evidence="1" key="2">
    <citation type="journal article" date="2021" name="Genome Biol. Evol.">
        <title>Developing a high-quality reference genome for a parasitic bivalve with doubly uniparental inheritance (Bivalvia: Unionida).</title>
        <authorList>
            <person name="Smith C.H."/>
        </authorList>
    </citation>
    <scope>NUCLEOTIDE SEQUENCE</scope>
    <source>
        <strain evidence="1">CHS0354</strain>
        <tissue evidence="1">Mantle</tissue>
    </source>
</reference>
<dbReference type="AlphaFoldDB" id="A0AAE0WCJ4"/>
<comment type="caution">
    <text evidence="1">The sequence shown here is derived from an EMBL/GenBank/DDBJ whole genome shotgun (WGS) entry which is preliminary data.</text>
</comment>
<feature type="non-terminal residue" evidence="1">
    <location>
        <position position="57"/>
    </location>
</feature>
<sequence length="57" mass="6693">MRQEYDGEKEHLQVNMGDSKKFFKDIIKKKSLVNVSAKLNIYSSLVTRLETRNFENA</sequence>
<proteinExistence type="predicted"/>
<dbReference type="EMBL" id="JAEAOA010001777">
    <property type="protein sequence ID" value="KAK3610318.1"/>
    <property type="molecule type" value="Genomic_DNA"/>
</dbReference>
<reference evidence="1" key="1">
    <citation type="journal article" date="2021" name="Genome Biol. Evol.">
        <title>A High-Quality Reference Genome for a Parasitic Bivalve with Doubly Uniparental Inheritance (Bivalvia: Unionida).</title>
        <authorList>
            <person name="Smith C.H."/>
        </authorList>
    </citation>
    <scope>NUCLEOTIDE SEQUENCE</scope>
    <source>
        <strain evidence="1">CHS0354</strain>
    </source>
</reference>
<reference evidence="1" key="3">
    <citation type="submission" date="2023-05" db="EMBL/GenBank/DDBJ databases">
        <authorList>
            <person name="Smith C.H."/>
        </authorList>
    </citation>
    <scope>NUCLEOTIDE SEQUENCE</scope>
    <source>
        <strain evidence="1">CHS0354</strain>
        <tissue evidence="1">Mantle</tissue>
    </source>
</reference>
<accession>A0AAE0WCJ4</accession>
<keyword evidence="2" id="KW-1185">Reference proteome</keyword>
<name>A0AAE0WCJ4_9BIVA</name>
<protein>
    <submittedName>
        <fullName evidence="1">Uncharacterized protein</fullName>
    </submittedName>
</protein>
<dbReference type="Proteomes" id="UP001195483">
    <property type="component" value="Unassembled WGS sequence"/>
</dbReference>